<accession>A0ABS8JGQ8</accession>
<keyword evidence="1" id="KW-0732">Signal</keyword>
<keyword evidence="3" id="KW-1185">Reference proteome</keyword>
<sequence>MTIIAILAAKAHRVAMLAVLALASLWPGLSAHAQSCTYDLGSDRITYGTLFATTDPGERLLGTRTTTLTVTCPTPRDMTLEYIDVMPDTVASSWALENAGRFNVRLSNVVVDGMPVDLAGNGGPEIQTMSATQTLSPDREVTPFSSGAPVQGTTLTAQIDVTAWLDAGLAVNDETTWSGHGRLRFATSGDEVPLEVEAMMAPASCHITVQDVVLSDTPRSAFHPTQSIPRPESIEYILDLSCSSPGLIGIAVTDNRSSSRYLIDGSPDTAARSFGFGMTSMGKQIGAYQIHVAGAYSGAPVGSVFAAGNNSTGWTALSAQNMFFTNTAGRYFTVVNPTTLVPQATHWMQIYYTIRPWLAPASVANITGPEALDGSATFTIVYL</sequence>
<name>A0ABS8JGQ8_9GAMM</name>
<feature type="chain" id="PRO_5045247358" description="Fimbrial-type adhesion domain-containing protein" evidence="1">
    <location>
        <begin position="34"/>
        <end position="383"/>
    </location>
</feature>
<dbReference type="RefSeq" id="WP_230526367.1">
    <property type="nucleotide sequence ID" value="NZ_JAJGAK010000001.1"/>
</dbReference>
<dbReference type="Proteomes" id="UP001165293">
    <property type="component" value="Unassembled WGS sequence"/>
</dbReference>
<feature type="signal peptide" evidence="1">
    <location>
        <begin position="1"/>
        <end position="33"/>
    </location>
</feature>
<proteinExistence type="predicted"/>
<protein>
    <recommendedName>
        <fullName evidence="4">Fimbrial-type adhesion domain-containing protein</fullName>
    </recommendedName>
</protein>
<gene>
    <name evidence="2" type="ORF">LK996_06830</name>
</gene>
<evidence type="ECO:0000256" key="1">
    <source>
        <dbReference type="SAM" id="SignalP"/>
    </source>
</evidence>
<organism evidence="2 3">
    <name type="scientific">Noviluteimonas lactosilytica</name>
    <dbReference type="NCBI Taxonomy" id="2888523"/>
    <lineage>
        <taxon>Bacteria</taxon>
        <taxon>Pseudomonadati</taxon>
        <taxon>Pseudomonadota</taxon>
        <taxon>Gammaproteobacteria</taxon>
        <taxon>Lysobacterales</taxon>
        <taxon>Lysobacteraceae</taxon>
        <taxon>Noviluteimonas</taxon>
    </lineage>
</organism>
<evidence type="ECO:0008006" key="4">
    <source>
        <dbReference type="Google" id="ProtNLM"/>
    </source>
</evidence>
<evidence type="ECO:0000313" key="2">
    <source>
        <dbReference type="EMBL" id="MCC8362789.1"/>
    </source>
</evidence>
<dbReference type="EMBL" id="JAJGAK010000001">
    <property type="protein sequence ID" value="MCC8362789.1"/>
    <property type="molecule type" value="Genomic_DNA"/>
</dbReference>
<reference evidence="2" key="1">
    <citation type="submission" date="2021-10" db="EMBL/GenBank/DDBJ databases">
        <authorList>
            <person name="Lyu M."/>
            <person name="Wang X."/>
            <person name="Meng X."/>
            <person name="Xu K."/>
        </authorList>
    </citation>
    <scope>NUCLEOTIDE SEQUENCE</scope>
    <source>
        <strain evidence="2">A6</strain>
    </source>
</reference>
<evidence type="ECO:0000313" key="3">
    <source>
        <dbReference type="Proteomes" id="UP001165293"/>
    </source>
</evidence>
<comment type="caution">
    <text evidence="2">The sequence shown here is derived from an EMBL/GenBank/DDBJ whole genome shotgun (WGS) entry which is preliminary data.</text>
</comment>